<dbReference type="InterPro" id="IPR006379">
    <property type="entry name" value="HAD-SF_hydro_IIB"/>
</dbReference>
<dbReference type="RefSeq" id="WP_095265566.1">
    <property type="nucleotide sequence ID" value="NZ_NPBY01000038.1"/>
</dbReference>
<dbReference type="Gene3D" id="3.30.1240.10">
    <property type="match status" value="1"/>
</dbReference>
<dbReference type="GO" id="GO:0000287">
    <property type="term" value="F:magnesium ion binding"/>
    <property type="evidence" value="ECO:0007669"/>
    <property type="project" value="TreeGrafter"/>
</dbReference>
<organism evidence="1 2">
    <name type="scientific">Paenibacillus campinasensis</name>
    <dbReference type="NCBI Taxonomy" id="66347"/>
    <lineage>
        <taxon>Bacteria</taxon>
        <taxon>Bacillati</taxon>
        <taxon>Bacillota</taxon>
        <taxon>Bacilli</taxon>
        <taxon>Bacillales</taxon>
        <taxon>Paenibacillaceae</taxon>
        <taxon>Paenibacillus</taxon>
    </lineage>
</organism>
<sequence length="260" mass="29526">MNKPQGKLVLFDIDGTLLDRHNRIPASAKRAIFTLKEAGHTVALASGRSPFMLEHLRRELGLHSYVSFNGQYVVHEHRLIYSNPIGPELVAQLAAFAAEREHPLVYLDAEGMRCNQQHHPYVEQCMRSLDVLHPECDPRYYEGRHIYQTMLFCTEEHEAMFRLAFPDLHFVRWHPCSMDVLPAGGSKAAGIKRLIAETGFRPEDIYAFGDNYNDMEMFRFVGCSIAMGNAPKAVKKLAAFVTSEAEQDGIWHGLRWAGLL</sequence>
<dbReference type="InterPro" id="IPR036412">
    <property type="entry name" value="HAD-like_sf"/>
</dbReference>
<dbReference type="NCBIfam" id="TIGR01484">
    <property type="entry name" value="HAD-SF-IIB"/>
    <property type="match status" value="1"/>
</dbReference>
<dbReference type="NCBIfam" id="TIGR00099">
    <property type="entry name" value="Cof-subfamily"/>
    <property type="match status" value="1"/>
</dbReference>
<dbReference type="EMBL" id="NPBY01000038">
    <property type="protein sequence ID" value="PAD76486.1"/>
    <property type="molecule type" value="Genomic_DNA"/>
</dbReference>
<keyword evidence="1" id="KW-0378">Hydrolase</keyword>
<dbReference type="Pfam" id="PF08282">
    <property type="entry name" value="Hydrolase_3"/>
    <property type="match status" value="1"/>
</dbReference>
<dbReference type="OrthoDB" id="9810101at2"/>
<dbReference type="SFLD" id="SFLDG01144">
    <property type="entry name" value="C2.B.4:_PGP_Like"/>
    <property type="match status" value="1"/>
</dbReference>
<evidence type="ECO:0000313" key="2">
    <source>
        <dbReference type="Proteomes" id="UP000215596"/>
    </source>
</evidence>
<dbReference type="Proteomes" id="UP000215596">
    <property type="component" value="Unassembled WGS sequence"/>
</dbReference>
<dbReference type="SFLD" id="SFLDG01140">
    <property type="entry name" value="C2.B:_Phosphomannomutase_and_P"/>
    <property type="match status" value="1"/>
</dbReference>
<protein>
    <submittedName>
        <fullName evidence="1">Hydrolase Cof</fullName>
    </submittedName>
</protein>
<dbReference type="PANTHER" id="PTHR10000">
    <property type="entry name" value="PHOSPHOSERINE PHOSPHATASE"/>
    <property type="match status" value="1"/>
</dbReference>
<dbReference type="GO" id="GO:0005829">
    <property type="term" value="C:cytosol"/>
    <property type="evidence" value="ECO:0007669"/>
    <property type="project" value="TreeGrafter"/>
</dbReference>
<dbReference type="CDD" id="cd07517">
    <property type="entry name" value="HAD_HPP"/>
    <property type="match status" value="1"/>
</dbReference>
<evidence type="ECO:0000313" key="1">
    <source>
        <dbReference type="EMBL" id="PAD76486.1"/>
    </source>
</evidence>
<comment type="caution">
    <text evidence="1">The sequence shown here is derived from an EMBL/GenBank/DDBJ whole genome shotgun (WGS) entry which is preliminary data.</text>
</comment>
<dbReference type="PROSITE" id="PS01229">
    <property type="entry name" value="COF_2"/>
    <property type="match status" value="1"/>
</dbReference>
<dbReference type="SFLD" id="SFLDS00003">
    <property type="entry name" value="Haloacid_Dehalogenase"/>
    <property type="match status" value="1"/>
</dbReference>
<proteinExistence type="predicted"/>
<dbReference type="GO" id="GO:0016791">
    <property type="term" value="F:phosphatase activity"/>
    <property type="evidence" value="ECO:0007669"/>
    <property type="project" value="UniProtKB-ARBA"/>
</dbReference>
<dbReference type="InterPro" id="IPR000150">
    <property type="entry name" value="Cof"/>
</dbReference>
<dbReference type="Gene3D" id="3.40.50.1000">
    <property type="entry name" value="HAD superfamily/HAD-like"/>
    <property type="match status" value="1"/>
</dbReference>
<dbReference type="InterPro" id="IPR023214">
    <property type="entry name" value="HAD_sf"/>
</dbReference>
<dbReference type="AlphaFoldDB" id="A0A268ETN0"/>
<dbReference type="SUPFAM" id="SSF56784">
    <property type="entry name" value="HAD-like"/>
    <property type="match status" value="1"/>
</dbReference>
<accession>A0A268ETN0</accession>
<dbReference type="PANTHER" id="PTHR10000:SF25">
    <property type="entry name" value="PHOSPHATASE YKRA-RELATED"/>
    <property type="match status" value="1"/>
</dbReference>
<reference evidence="1 2" key="1">
    <citation type="submission" date="2017-07" db="EMBL/GenBank/DDBJ databases">
        <title>Isolation and whole genome analysis of endospore-forming bacteria from heroin.</title>
        <authorList>
            <person name="Kalinowski J."/>
            <person name="Ahrens B."/>
            <person name="Al-Dilaimi A."/>
            <person name="Winkler A."/>
            <person name="Wibberg D."/>
            <person name="Schleenbecker U."/>
            <person name="Ruckert C."/>
            <person name="Wolfel R."/>
            <person name="Grass G."/>
        </authorList>
    </citation>
    <scope>NUCLEOTIDE SEQUENCE [LARGE SCALE GENOMIC DNA]</scope>
    <source>
        <strain evidence="1 2">7537-G1</strain>
    </source>
</reference>
<name>A0A268ETN0_9BACL</name>
<gene>
    <name evidence="1" type="ORF">CHH67_12795</name>
</gene>